<keyword evidence="1" id="KW-0695">RNA-directed DNA polymerase</keyword>
<protein>
    <submittedName>
        <fullName evidence="1">Reverse transcriptase domain-containing protein</fullName>
    </submittedName>
</protein>
<keyword evidence="2" id="KW-1185">Reference proteome</keyword>
<sequence length="63" mass="7201">ITGLLFGQVDSLDLLSLLNFKVLSHQNHSRVPFHIPICWNNYMKNKPIVCLILMVNEDPSINP</sequence>
<keyword evidence="1" id="KW-0548">Nucleotidyltransferase</keyword>
<reference evidence="1 2" key="1">
    <citation type="submission" date="2019-08" db="EMBL/GenBank/DDBJ databases">
        <title>Whole genome of Aphis craccivora.</title>
        <authorList>
            <person name="Voronova N.V."/>
            <person name="Shulinski R.S."/>
            <person name="Bandarenka Y.V."/>
            <person name="Zhorov D.G."/>
            <person name="Warner D."/>
        </authorList>
    </citation>
    <scope>NUCLEOTIDE SEQUENCE [LARGE SCALE GENOMIC DNA]</scope>
    <source>
        <strain evidence="1">180601</strain>
        <tissue evidence="1">Whole Body</tissue>
    </source>
</reference>
<organism evidence="1 2">
    <name type="scientific">Aphis craccivora</name>
    <name type="common">Cowpea aphid</name>
    <dbReference type="NCBI Taxonomy" id="307492"/>
    <lineage>
        <taxon>Eukaryota</taxon>
        <taxon>Metazoa</taxon>
        <taxon>Ecdysozoa</taxon>
        <taxon>Arthropoda</taxon>
        <taxon>Hexapoda</taxon>
        <taxon>Insecta</taxon>
        <taxon>Pterygota</taxon>
        <taxon>Neoptera</taxon>
        <taxon>Paraneoptera</taxon>
        <taxon>Hemiptera</taxon>
        <taxon>Sternorrhyncha</taxon>
        <taxon>Aphidomorpha</taxon>
        <taxon>Aphidoidea</taxon>
        <taxon>Aphididae</taxon>
        <taxon>Aphidini</taxon>
        <taxon>Aphis</taxon>
        <taxon>Aphis</taxon>
    </lineage>
</organism>
<name>A0A6G0YC54_APHCR</name>
<comment type="caution">
    <text evidence="1">The sequence shown here is derived from an EMBL/GenBank/DDBJ whole genome shotgun (WGS) entry which is preliminary data.</text>
</comment>
<keyword evidence="1" id="KW-0808">Transferase</keyword>
<dbReference type="Proteomes" id="UP000478052">
    <property type="component" value="Unassembled WGS sequence"/>
</dbReference>
<feature type="non-terminal residue" evidence="1">
    <location>
        <position position="1"/>
    </location>
</feature>
<evidence type="ECO:0000313" key="2">
    <source>
        <dbReference type="Proteomes" id="UP000478052"/>
    </source>
</evidence>
<proteinExistence type="predicted"/>
<gene>
    <name evidence="1" type="ORF">FWK35_00016771</name>
</gene>
<accession>A0A6G0YC54</accession>
<evidence type="ECO:0000313" key="1">
    <source>
        <dbReference type="EMBL" id="KAF0752893.1"/>
    </source>
</evidence>
<dbReference type="GO" id="GO:0003964">
    <property type="term" value="F:RNA-directed DNA polymerase activity"/>
    <property type="evidence" value="ECO:0007669"/>
    <property type="project" value="UniProtKB-KW"/>
</dbReference>
<dbReference type="EMBL" id="VUJU01004900">
    <property type="protein sequence ID" value="KAF0752893.1"/>
    <property type="molecule type" value="Genomic_DNA"/>
</dbReference>
<dbReference type="AlphaFoldDB" id="A0A6G0YC54"/>
<dbReference type="OrthoDB" id="6777438at2759"/>